<dbReference type="GO" id="GO:0019695">
    <property type="term" value="P:choline metabolic process"/>
    <property type="evidence" value="ECO:0007669"/>
    <property type="project" value="TreeGrafter"/>
</dbReference>
<organism evidence="33 34">
    <name type="scientific">Cyprinus carpio</name>
    <name type="common">Common carp</name>
    <dbReference type="NCBI Taxonomy" id="7962"/>
    <lineage>
        <taxon>Eukaryota</taxon>
        <taxon>Metazoa</taxon>
        <taxon>Chordata</taxon>
        <taxon>Craniata</taxon>
        <taxon>Vertebrata</taxon>
        <taxon>Euteleostomi</taxon>
        <taxon>Actinopterygii</taxon>
        <taxon>Neopterygii</taxon>
        <taxon>Teleostei</taxon>
        <taxon>Ostariophysi</taxon>
        <taxon>Cypriniformes</taxon>
        <taxon>Cyprinidae</taxon>
        <taxon>Cyprininae</taxon>
        <taxon>Cyprinus</taxon>
    </lineage>
</organism>
<evidence type="ECO:0000256" key="3">
    <source>
        <dbReference type="ARBA" id="ARBA00010594"/>
    </source>
</evidence>
<dbReference type="Ensembl" id="ENSCCRT00020111644.1">
    <property type="protein sequence ID" value="ENSCCRP00020102136.1"/>
    <property type="gene ID" value="ENSCCRG00020046817.1"/>
</dbReference>
<dbReference type="AlphaFoldDB" id="A0A8C2JZX0"/>
<keyword evidence="5" id="KW-1003">Cell membrane</keyword>
<accession>A0A8C2JZX0</accession>
<evidence type="ECO:0000256" key="17">
    <source>
        <dbReference type="ARBA" id="ARBA00023288"/>
    </source>
</evidence>
<evidence type="ECO:0000256" key="9">
    <source>
        <dbReference type="ARBA" id="ARBA00022729"/>
    </source>
</evidence>
<evidence type="ECO:0000256" key="6">
    <source>
        <dbReference type="ARBA" id="ARBA00022553"/>
    </source>
</evidence>
<evidence type="ECO:0000256" key="30">
    <source>
        <dbReference type="ARBA" id="ARBA00049092"/>
    </source>
</evidence>
<dbReference type="GO" id="GO:0016042">
    <property type="term" value="P:lipid catabolic process"/>
    <property type="evidence" value="ECO:0007669"/>
    <property type="project" value="UniProtKB-KW"/>
</dbReference>
<evidence type="ECO:0000256" key="7">
    <source>
        <dbReference type="ARBA" id="ARBA00022622"/>
    </source>
</evidence>
<dbReference type="PANTHER" id="PTHR10151">
    <property type="entry name" value="ECTONUCLEOTIDE PYROPHOSPHATASE/PHOSPHODIESTERASE"/>
    <property type="match status" value="1"/>
</dbReference>
<keyword evidence="16" id="KW-0325">Glycoprotein</keyword>
<evidence type="ECO:0000256" key="5">
    <source>
        <dbReference type="ARBA" id="ARBA00022475"/>
    </source>
</evidence>
<comment type="catalytic activity">
    <reaction evidence="30">
        <text>1-(9Z,12Z)-octadecadienoyl-sn-glycero-3-phosphocholine + H2O = 1-(9Z,12Z-octadecadienoyl)-sn-glycerol + phosphocholine + H(+)</text>
        <dbReference type="Rhea" id="RHEA:41115"/>
        <dbReference type="ChEBI" id="CHEBI:15377"/>
        <dbReference type="ChEBI" id="CHEBI:15378"/>
        <dbReference type="ChEBI" id="CHEBI:28733"/>
        <dbReference type="ChEBI" id="CHEBI:75561"/>
        <dbReference type="ChEBI" id="CHEBI:295975"/>
    </reaction>
    <physiologicalReaction direction="left-to-right" evidence="30">
        <dbReference type="Rhea" id="RHEA:41116"/>
    </physiologicalReaction>
</comment>
<evidence type="ECO:0000256" key="23">
    <source>
        <dbReference type="ARBA" id="ARBA00047482"/>
    </source>
</evidence>
<keyword evidence="11" id="KW-0862">Zinc</keyword>
<feature type="signal peptide" evidence="32">
    <location>
        <begin position="1"/>
        <end position="22"/>
    </location>
</feature>
<comment type="similarity">
    <text evidence="3">Belongs to the nucleotide pyrophosphatase/phosphodiesterase family.</text>
</comment>
<dbReference type="GO" id="GO:0098552">
    <property type="term" value="C:side of membrane"/>
    <property type="evidence" value="ECO:0007669"/>
    <property type="project" value="UniProtKB-KW"/>
</dbReference>
<evidence type="ECO:0000256" key="15">
    <source>
        <dbReference type="ARBA" id="ARBA00023157"/>
    </source>
</evidence>
<comment type="catalytic activity">
    <reaction evidence="24">
        <text>a 1-O-alkyl-sn-glycero-3-phosphocholine + H2O = a 1-O-alkyl-sn-glycerol + phosphocholine + H(+)</text>
        <dbReference type="Rhea" id="RHEA:36083"/>
        <dbReference type="ChEBI" id="CHEBI:15377"/>
        <dbReference type="ChEBI" id="CHEBI:15378"/>
        <dbReference type="ChEBI" id="CHEBI:15850"/>
        <dbReference type="ChEBI" id="CHEBI:30909"/>
        <dbReference type="ChEBI" id="CHEBI:295975"/>
    </reaction>
    <physiologicalReaction direction="left-to-right" evidence="24">
        <dbReference type="Rhea" id="RHEA:36084"/>
    </physiologicalReaction>
</comment>
<evidence type="ECO:0000256" key="16">
    <source>
        <dbReference type="ARBA" id="ARBA00023180"/>
    </source>
</evidence>
<proteinExistence type="inferred from homology"/>
<keyword evidence="12" id="KW-0442">Lipid degradation</keyword>
<evidence type="ECO:0000256" key="32">
    <source>
        <dbReference type="SAM" id="SignalP"/>
    </source>
</evidence>
<evidence type="ECO:0000256" key="2">
    <source>
        <dbReference type="ARBA" id="ARBA00004609"/>
    </source>
</evidence>
<dbReference type="GO" id="GO:0005886">
    <property type="term" value="C:plasma membrane"/>
    <property type="evidence" value="ECO:0007669"/>
    <property type="project" value="UniProtKB-SubCell"/>
</dbReference>
<comment type="catalytic activity">
    <reaction evidence="28">
        <text>sphing-4-enine-phosphocholine + H2O = sphing-4-enine + phosphocholine + H(+)</text>
        <dbReference type="Rhea" id="RHEA:41095"/>
        <dbReference type="ChEBI" id="CHEBI:15377"/>
        <dbReference type="ChEBI" id="CHEBI:15378"/>
        <dbReference type="ChEBI" id="CHEBI:57756"/>
        <dbReference type="ChEBI" id="CHEBI:58906"/>
        <dbReference type="ChEBI" id="CHEBI:295975"/>
    </reaction>
    <physiologicalReaction direction="left-to-right" evidence="28">
        <dbReference type="Rhea" id="RHEA:41096"/>
    </physiologicalReaction>
</comment>
<evidence type="ECO:0000256" key="18">
    <source>
        <dbReference type="ARBA" id="ARBA00031167"/>
    </source>
</evidence>
<evidence type="ECO:0000256" key="4">
    <source>
        <dbReference type="ARBA" id="ARBA00012318"/>
    </source>
</evidence>
<dbReference type="Pfam" id="PF01663">
    <property type="entry name" value="Phosphodiest"/>
    <property type="match status" value="1"/>
</dbReference>
<comment type="function">
    <text evidence="20">Choline-specific glycerophosphodiesterase that hydrolyzes glycerophosphocholine (GPC) and lysophosphatidylcholine (LPC) and contributes to supplying choline to the cells. Has a preference for LPC with short (12:0 and 14:0) or polyunsaturated (18:2 and 20:4) fatty acids. In vitro, hydrolyzes only choline-containing lysophospholipids, such as sphingosylphosphorylcholine (SPC), platelet-activating factor (PAF) and lysoPAF, but not other lysophospholipids.</text>
</comment>
<keyword evidence="13" id="KW-0443">Lipid metabolism</keyword>
<keyword evidence="6" id="KW-0597">Phosphoprotein</keyword>
<evidence type="ECO:0000256" key="22">
    <source>
        <dbReference type="ARBA" id="ARBA00047322"/>
    </source>
</evidence>
<keyword evidence="8" id="KW-0479">Metal-binding</keyword>
<evidence type="ECO:0000256" key="24">
    <source>
        <dbReference type="ARBA" id="ARBA00047494"/>
    </source>
</evidence>
<feature type="chain" id="PRO_5033989658" description="glycerophosphocholine cholinephosphodiesterase" evidence="32">
    <location>
        <begin position="23"/>
        <end position="112"/>
    </location>
</feature>
<evidence type="ECO:0000256" key="26">
    <source>
        <dbReference type="ARBA" id="ARBA00047779"/>
    </source>
</evidence>
<evidence type="ECO:0000256" key="20">
    <source>
        <dbReference type="ARBA" id="ARBA00046203"/>
    </source>
</evidence>
<sequence>MTRAALNILTVLILLLSRCCDANRKLLVFLIDGFRYDYIDDLQNLAGFREIVENGVKVDYMTPDFPSLSYPNYYSLMTGEFLPIMTTHDFLIYFCHVFHMQSSLAYFRVYFC</sequence>
<comment type="catalytic activity">
    <reaction evidence="31">
        <text>1-(5Z,8Z,11Z,14Z-eicosatetraenoyl)-sn-glycero-3-phosphocholine + H2O = 1-(5Z,8Z,11Z,14Z-eicosatetraenoyl)-sn-glycerol + phosphocholine + H(+)</text>
        <dbReference type="Rhea" id="RHEA:41003"/>
        <dbReference type="ChEBI" id="CHEBI:15377"/>
        <dbReference type="ChEBI" id="CHEBI:15378"/>
        <dbReference type="ChEBI" id="CHEBI:34071"/>
        <dbReference type="ChEBI" id="CHEBI:74344"/>
        <dbReference type="ChEBI" id="CHEBI:295975"/>
    </reaction>
    <physiologicalReaction direction="left-to-right" evidence="31">
        <dbReference type="Rhea" id="RHEA:41004"/>
    </physiologicalReaction>
</comment>
<dbReference type="Proteomes" id="UP000694701">
    <property type="component" value="Unplaced"/>
</dbReference>
<evidence type="ECO:0000256" key="8">
    <source>
        <dbReference type="ARBA" id="ARBA00022723"/>
    </source>
</evidence>
<keyword evidence="15" id="KW-1015">Disulfide bond</keyword>
<keyword evidence="17" id="KW-0449">Lipoprotein</keyword>
<dbReference type="InterPro" id="IPR017850">
    <property type="entry name" value="Alkaline_phosphatase_core_sf"/>
</dbReference>
<reference evidence="33" key="1">
    <citation type="submission" date="2025-08" db="UniProtKB">
        <authorList>
            <consortium name="Ensembl"/>
        </authorList>
    </citation>
    <scope>IDENTIFICATION</scope>
</reference>
<evidence type="ECO:0000256" key="27">
    <source>
        <dbReference type="ARBA" id="ARBA00048209"/>
    </source>
</evidence>
<evidence type="ECO:0000256" key="12">
    <source>
        <dbReference type="ARBA" id="ARBA00022963"/>
    </source>
</evidence>
<dbReference type="GO" id="GO:0008889">
    <property type="term" value="F:glycerophosphodiester phosphodiesterase activity"/>
    <property type="evidence" value="ECO:0007669"/>
    <property type="project" value="TreeGrafter"/>
</dbReference>
<keyword evidence="10" id="KW-0378">Hydrolase</keyword>
<evidence type="ECO:0000256" key="29">
    <source>
        <dbReference type="ARBA" id="ARBA00048703"/>
    </source>
</evidence>
<comment type="cofactor">
    <cofactor evidence="1">
        <name>Zn(2+)</name>
        <dbReference type="ChEBI" id="CHEBI:29105"/>
    </cofactor>
</comment>
<evidence type="ECO:0000256" key="28">
    <source>
        <dbReference type="ARBA" id="ARBA00048234"/>
    </source>
</evidence>
<dbReference type="GO" id="GO:0047390">
    <property type="term" value="F:glycerophosphocholine cholinephosphodiesterase activity"/>
    <property type="evidence" value="ECO:0007669"/>
    <property type="project" value="UniProtKB-EC"/>
</dbReference>
<comment type="catalytic activity">
    <reaction evidence="21">
        <text>1-dodecanoyl-sn-glycero-3-phosphocholine + H2O = 1-dodecanoyl-sn-glycerol + phosphocholine + H(+)</text>
        <dbReference type="Rhea" id="RHEA:41127"/>
        <dbReference type="ChEBI" id="CHEBI:15377"/>
        <dbReference type="ChEBI" id="CHEBI:15378"/>
        <dbReference type="ChEBI" id="CHEBI:74966"/>
        <dbReference type="ChEBI" id="CHEBI:75529"/>
        <dbReference type="ChEBI" id="CHEBI:295975"/>
    </reaction>
    <physiologicalReaction direction="left-to-right" evidence="21">
        <dbReference type="Rhea" id="RHEA:41128"/>
    </physiologicalReaction>
</comment>
<evidence type="ECO:0000256" key="31">
    <source>
        <dbReference type="ARBA" id="ARBA00049320"/>
    </source>
</evidence>
<comment type="catalytic activity">
    <reaction evidence="25">
        <text>a 1-acyl-sn-glycero-3-phosphocholine + H2O = a 1-acyl-sn-glycerol + phosphocholine + H(+)</text>
        <dbReference type="Rhea" id="RHEA:44720"/>
        <dbReference type="ChEBI" id="CHEBI:15377"/>
        <dbReference type="ChEBI" id="CHEBI:15378"/>
        <dbReference type="ChEBI" id="CHEBI:58168"/>
        <dbReference type="ChEBI" id="CHEBI:64683"/>
        <dbReference type="ChEBI" id="CHEBI:295975"/>
    </reaction>
    <physiologicalReaction direction="left-to-right" evidence="25">
        <dbReference type="Rhea" id="RHEA:44721"/>
    </physiologicalReaction>
</comment>
<evidence type="ECO:0000256" key="11">
    <source>
        <dbReference type="ARBA" id="ARBA00022833"/>
    </source>
</evidence>
<evidence type="ECO:0000256" key="13">
    <source>
        <dbReference type="ARBA" id="ARBA00023098"/>
    </source>
</evidence>
<comment type="catalytic activity">
    <reaction evidence="27">
        <text>1-hexadecanoyl-sn-glycero-3-phosphocholine + H2O = 1-hexadecanoyl-sn-glycerol + phosphocholine + H(+)</text>
        <dbReference type="Rhea" id="RHEA:41119"/>
        <dbReference type="ChEBI" id="CHEBI:15377"/>
        <dbReference type="ChEBI" id="CHEBI:15378"/>
        <dbReference type="ChEBI" id="CHEBI:72998"/>
        <dbReference type="ChEBI" id="CHEBI:75542"/>
        <dbReference type="ChEBI" id="CHEBI:295975"/>
    </reaction>
    <physiologicalReaction direction="left-to-right" evidence="27">
        <dbReference type="Rhea" id="RHEA:41120"/>
    </physiologicalReaction>
</comment>
<evidence type="ECO:0000256" key="1">
    <source>
        <dbReference type="ARBA" id="ARBA00001947"/>
    </source>
</evidence>
<evidence type="ECO:0000313" key="33">
    <source>
        <dbReference type="Ensembl" id="ENSCCRP00020102136.1"/>
    </source>
</evidence>
<comment type="subcellular location">
    <subcellularLocation>
        <location evidence="2">Cell membrane</location>
        <topology evidence="2">Lipid-anchor</topology>
        <topology evidence="2">GPI-anchor</topology>
    </subcellularLocation>
</comment>
<dbReference type="Gene3D" id="3.40.720.10">
    <property type="entry name" value="Alkaline Phosphatase, subunit A"/>
    <property type="match status" value="1"/>
</dbReference>
<dbReference type="GO" id="GO:0046872">
    <property type="term" value="F:metal ion binding"/>
    <property type="evidence" value="ECO:0007669"/>
    <property type="project" value="UniProtKB-KW"/>
</dbReference>
<comment type="catalytic activity">
    <reaction evidence="29">
        <text>sn-glycerol 3-phosphocholine + H2O = phosphocholine + glycerol + H(+)</text>
        <dbReference type="Rhea" id="RHEA:19545"/>
        <dbReference type="ChEBI" id="CHEBI:15377"/>
        <dbReference type="ChEBI" id="CHEBI:15378"/>
        <dbReference type="ChEBI" id="CHEBI:16870"/>
        <dbReference type="ChEBI" id="CHEBI:17754"/>
        <dbReference type="ChEBI" id="CHEBI:295975"/>
        <dbReference type="EC" id="3.1.4.38"/>
    </reaction>
    <physiologicalReaction direction="left-to-right" evidence="29">
        <dbReference type="Rhea" id="RHEA:19546"/>
    </physiologicalReaction>
</comment>
<comment type="catalytic activity">
    <reaction evidence="26">
        <text>1-tetradecanoyl-sn-glycero-3-phosphocholine + H2O = 1-tetradecanoyl-sn-glycerol + phosphocholine + H(+)</text>
        <dbReference type="Rhea" id="RHEA:40999"/>
        <dbReference type="ChEBI" id="CHEBI:15377"/>
        <dbReference type="ChEBI" id="CHEBI:15378"/>
        <dbReference type="ChEBI" id="CHEBI:64489"/>
        <dbReference type="ChEBI" id="CHEBI:75536"/>
        <dbReference type="ChEBI" id="CHEBI:295975"/>
    </reaction>
    <physiologicalReaction direction="left-to-right" evidence="26">
        <dbReference type="Rhea" id="RHEA:41000"/>
    </physiologicalReaction>
</comment>
<dbReference type="SUPFAM" id="SSF53649">
    <property type="entry name" value="Alkaline phosphatase-like"/>
    <property type="match status" value="1"/>
</dbReference>
<keyword evidence="9 32" id="KW-0732">Signal</keyword>
<evidence type="ECO:0000256" key="19">
    <source>
        <dbReference type="ARBA" id="ARBA00032556"/>
    </source>
</evidence>
<keyword evidence="7" id="KW-0336">GPI-anchor</keyword>
<comment type="catalytic activity">
    <reaction evidence="22">
        <text>1-(9Z-octadecenoyl)-sn-glycero-3-phosphocholine + H2O = 1-(9Z-octadecenoyl)-sn-glycerol + phosphocholine + H(+)</text>
        <dbReference type="Rhea" id="RHEA:41091"/>
        <dbReference type="ChEBI" id="CHEBI:15377"/>
        <dbReference type="ChEBI" id="CHEBI:15378"/>
        <dbReference type="ChEBI" id="CHEBI:28610"/>
        <dbReference type="ChEBI" id="CHEBI:75757"/>
        <dbReference type="ChEBI" id="CHEBI:295975"/>
    </reaction>
    <physiologicalReaction direction="left-to-right" evidence="22">
        <dbReference type="Rhea" id="RHEA:41092"/>
    </physiologicalReaction>
</comment>
<evidence type="ECO:0000313" key="34">
    <source>
        <dbReference type="Proteomes" id="UP000694701"/>
    </source>
</evidence>
<dbReference type="PANTHER" id="PTHR10151:SF66">
    <property type="entry name" value="GLYCEROPHOSPHOCHOLINE CHOLINEPHOSPHODIESTERASE ENPP6"/>
    <property type="match status" value="1"/>
</dbReference>
<keyword evidence="14" id="KW-0472">Membrane</keyword>
<dbReference type="EC" id="3.1.4.38" evidence="4"/>
<evidence type="ECO:0000256" key="21">
    <source>
        <dbReference type="ARBA" id="ARBA00047290"/>
    </source>
</evidence>
<protein>
    <recommendedName>
        <fullName evidence="4">glycerophosphocholine cholinephosphodiesterase</fullName>
        <ecNumber evidence="4">3.1.4.38</ecNumber>
    </recommendedName>
    <alternativeName>
        <fullName evidence="19">Choline-specific glycerophosphodiester phosphodiesterase</fullName>
    </alternativeName>
    <alternativeName>
        <fullName evidence="18">Ectonucleotide pyrophosphatase/phosphodiesterase family member 6</fullName>
    </alternativeName>
</protein>
<evidence type="ECO:0000256" key="14">
    <source>
        <dbReference type="ARBA" id="ARBA00023136"/>
    </source>
</evidence>
<comment type="catalytic activity">
    <reaction evidence="23">
        <text>glycero-2-phosphocholine + H2O = phosphocholine + glycerol + H(+)</text>
        <dbReference type="Rhea" id="RHEA:61684"/>
        <dbReference type="ChEBI" id="CHEBI:15377"/>
        <dbReference type="ChEBI" id="CHEBI:15378"/>
        <dbReference type="ChEBI" id="CHEBI:17754"/>
        <dbReference type="ChEBI" id="CHEBI:144950"/>
        <dbReference type="ChEBI" id="CHEBI:295975"/>
    </reaction>
    <physiologicalReaction direction="left-to-right" evidence="23">
        <dbReference type="Rhea" id="RHEA:61685"/>
    </physiologicalReaction>
</comment>
<name>A0A8C2JZX0_CYPCA</name>
<dbReference type="InterPro" id="IPR002591">
    <property type="entry name" value="Phosphodiest/P_Trfase"/>
</dbReference>
<evidence type="ECO:0000256" key="25">
    <source>
        <dbReference type="ARBA" id="ARBA00047600"/>
    </source>
</evidence>
<evidence type="ECO:0000256" key="10">
    <source>
        <dbReference type="ARBA" id="ARBA00022801"/>
    </source>
</evidence>